<name>A0A9D2PEN4_9FIRM</name>
<evidence type="ECO:0000256" key="3">
    <source>
        <dbReference type="ARBA" id="ARBA00022723"/>
    </source>
</evidence>
<feature type="binding site" evidence="6">
    <location>
        <begin position="78"/>
        <end position="80"/>
    </location>
    <ligand>
        <name>substrate</name>
    </ligand>
</feature>
<dbReference type="Gene3D" id="3.20.20.140">
    <property type="entry name" value="Metal-dependent hydrolases"/>
    <property type="match status" value="1"/>
</dbReference>
<comment type="caution">
    <text evidence="8">The sequence shown here is derived from an EMBL/GenBank/DDBJ whole genome shotgun (WGS) entry which is preliminary data.</text>
</comment>
<dbReference type="Gene3D" id="2.30.40.10">
    <property type="entry name" value="Urease, subunit C, domain 1"/>
    <property type="match status" value="1"/>
</dbReference>
<dbReference type="InterPro" id="IPR050138">
    <property type="entry name" value="DHOase/Allantoinase_Hydrolase"/>
</dbReference>
<dbReference type="InterPro" id="IPR004722">
    <property type="entry name" value="DHOase"/>
</dbReference>
<dbReference type="HAMAP" id="MF_00220_B">
    <property type="entry name" value="PyrC_classI_B"/>
    <property type="match status" value="1"/>
</dbReference>
<comment type="cofactor">
    <cofactor evidence="6">
        <name>Zn(2+)</name>
        <dbReference type="ChEBI" id="CHEBI:29105"/>
    </cofactor>
    <text evidence="6">Binds 2 Zn(2+) ions per subunit.</text>
</comment>
<evidence type="ECO:0000259" key="7">
    <source>
        <dbReference type="Pfam" id="PF12890"/>
    </source>
</evidence>
<proteinExistence type="inferred from homology"/>
<dbReference type="GO" id="GO:0044205">
    <property type="term" value="P:'de novo' UMP biosynthetic process"/>
    <property type="evidence" value="ECO:0007669"/>
    <property type="project" value="UniProtKB-UniRule"/>
</dbReference>
<feature type="binding site" evidence="6">
    <location>
        <position position="167"/>
    </location>
    <ligand>
        <name>Zn(2+)</name>
        <dbReference type="ChEBI" id="CHEBI:29105"/>
        <label>1</label>
    </ligand>
</feature>
<feature type="binding site" evidence="6">
    <location>
        <position position="293"/>
    </location>
    <ligand>
        <name>substrate</name>
    </ligand>
</feature>
<feature type="binding site" evidence="6">
    <location>
        <position position="194"/>
    </location>
    <ligand>
        <name>Zn(2+)</name>
        <dbReference type="ChEBI" id="CHEBI:29105"/>
        <label>2</label>
    </ligand>
</feature>
<keyword evidence="5 6" id="KW-0665">Pyrimidine biosynthesis</keyword>
<evidence type="ECO:0000313" key="8">
    <source>
        <dbReference type="EMBL" id="HJC47859.1"/>
    </source>
</evidence>
<dbReference type="InterPro" id="IPR024403">
    <property type="entry name" value="DHOase_cat"/>
</dbReference>
<dbReference type="CDD" id="cd01317">
    <property type="entry name" value="DHOase_IIa"/>
    <property type="match status" value="1"/>
</dbReference>
<evidence type="ECO:0000256" key="4">
    <source>
        <dbReference type="ARBA" id="ARBA00022801"/>
    </source>
</evidence>
<dbReference type="GO" id="GO:0008270">
    <property type="term" value="F:zinc ion binding"/>
    <property type="evidence" value="ECO:0007669"/>
    <property type="project" value="UniProtKB-UniRule"/>
</dbReference>
<feature type="binding site" evidence="6">
    <location>
        <position position="110"/>
    </location>
    <ligand>
        <name>substrate</name>
    </ligand>
</feature>
<keyword evidence="6" id="KW-0862">Zinc</keyword>
<feature type="binding site" evidence="6">
    <location>
        <position position="167"/>
    </location>
    <ligand>
        <name>Zn(2+)</name>
        <dbReference type="ChEBI" id="CHEBI:29105"/>
        <label>2</label>
    </ligand>
</feature>
<comment type="pathway">
    <text evidence="6">Pyrimidine metabolism; UMP biosynthesis via de novo pathway; (S)-dihydroorotate from bicarbonate: step 3/3.</text>
</comment>
<comment type="caution">
    <text evidence="6">Lacks conserved residue(s) required for the propagation of feature annotation.</text>
</comment>
<keyword evidence="3 6" id="KW-0479">Metal-binding</keyword>
<evidence type="ECO:0000256" key="1">
    <source>
        <dbReference type="ARBA" id="ARBA00002368"/>
    </source>
</evidence>
<dbReference type="AlphaFoldDB" id="A0A9D2PEN4"/>
<comment type="function">
    <text evidence="1 6">Catalyzes the reversible cyclization of carbamoyl aspartate to dihydroorotate.</text>
</comment>
<dbReference type="PROSITE" id="PS00482">
    <property type="entry name" value="DIHYDROOROTASE_1"/>
    <property type="match status" value="1"/>
</dbReference>
<protein>
    <recommendedName>
        <fullName evidence="6">Dihydroorotase</fullName>
        <shortName evidence="6">DHOase</shortName>
        <ecNumber evidence="6">3.5.2.3</ecNumber>
    </recommendedName>
</protein>
<feature type="binding site" evidence="6">
    <location>
        <position position="76"/>
    </location>
    <ligand>
        <name>Zn(2+)</name>
        <dbReference type="ChEBI" id="CHEBI:29105"/>
        <label>1</label>
    </ligand>
</feature>
<feature type="binding site" evidence="6">
    <location>
        <position position="78"/>
    </location>
    <ligand>
        <name>Zn(2+)</name>
        <dbReference type="ChEBI" id="CHEBI:29105"/>
        <label>1</label>
    </ligand>
</feature>
<dbReference type="PANTHER" id="PTHR43668">
    <property type="entry name" value="ALLANTOINASE"/>
    <property type="match status" value="1"/>
</dbReference>
<dbReference type="PANTHER" id="PTHR43668:SF2">
    <property type="entry name" value="ALLANTOINASE"/>
    <property type="match status" value="1"/>
</dbReference>
<evidence type="ECO:0000256" key="2">
    <source>
        <dbReference type="ARBA" id="ARBA00010286"/>
    </source>
</evidence>
<comment type="similarity">
    <text evidence="2 6">Belongs to the metallo-dependent hydrolases superfamily. DHOase family. Class I DHOase subfamily.</text>
</comment>
<dbReference type="Proteomes" id="UP000823883">
    <property type="component" value="Unassembled WGS sequence"/>
</dbReference>
<dbReference type="GO" id="GO:0004151">
    <property type="term" value="F:dihydroorotase activity"/>
    <property type="evidence" value="ECO:0007669"/>
    <property type="project" value="UniProtKB-UniRule"/>
</dbReference>
<feature type="binding site" evidence="6">
    <location>
        <position position="324"/>
    </location>
    <ligand>
        <name>substrate</name>
    </ligand>
</feature>
<dbReference type="PROSITE" id="PS00483">
    <property type="entry name" value="DIHYDROOROTASE_2"/>
    <property type="match status" value="1"/>
</dbReference>
<evidence type="ECO:0000256" key="5">
    <source>
        <dbReference type="ARBA" id="ARBA00022975"/>
    </source>
</evidence>
<comment type="catalytic activity">
    <reaction evidence="6">
        <text>(S)-dihydroorotate + H2O = N-carbamoyl-L-aspartate + H(+)</text>
        <dbReference type="Rhea" id="RHEA:24296"/>
        <dbReference type="ChEBI" id="CHEBI:15377"/>
        <dbReference type="ChEBI" id="CHEBI:15378"/>
        <dbReference type="ChEBI" id="CHEBI:30864"/>
        <dbReference type="ChEBI" id="CHEBI:32814"/>
        <dbReference type="EC" id="3.5.2.3"/>
    </reaction>
</comment>
<dbReference type="SUPFAM" id="SSF51338">
    <property type="entry name" value="Composite domain of metallo-dependent hydrolases"/>
    <property type="match status" value="1"/>
</dbReference>
<accession>A0A9D2PEN4</accession>
<reference evidence="8" key="2">
    <citation type="submission" date="2021-04" db="EMBL/GenBank/DDBJ databases">
        <authorList>
            <person name="Gilroy R."/>
        </authorList>
    </citation>
    <scope>NUCLEOTIDE SEQUENCE</scope>
    <source>
        <strain evidence="8">CHK183-5548</strain>
    </source>
</reference>
<dbReference type="GO" id="GO:0006145">
    <property type="term" value="P:purine nucleobase catabolic process"/>
    <property type="evidence" value="ECO:0007669"/>
    <property type="project" value="TreeGrafter"/>
</dbReference>
<feature type="binding site" evidence="6">
    <location>
        <position position="320"/>
    </location>
    <ligand>
        <name>Zn(2+)</name>
        <dbReference type="ChEBI" id="CHEBI:29105"/>
        <label>1</label>
    </ligand>
</feature>
<feature type="domain" description="Dihydroorotase catalytic" evidence="7">
    <location>
        <begin position="68"/>
        <end position="251"/>
    </location>
</feature>
<dbReference type="NCBIfam" id="TIGR00857">
    <property type="entry name" value="pyrC_multi"/>
    <property type="match status" value="1"/>
</dbReference>
<gene>
    <name evidence="6" type="primary">pyrC</name>
    <name evidence="8" type="ORF">IAA04_07390</name>
</gene>
<feature type="active site" evidence="6">
    <location>
        <position position="320"/>
    </location>
</feature>
<dbReference type="InterPro" id="IPR002195">
    <property type="entry name" value="Dihydroorotase_CS"/>
</dbReference>
<feature type="binding site" evidence="6">
    <location>
        <position position="247"/>
    </location>
    <ligand>
        <name>Zn(2+)</name>
        <dbReference type="ChEBI" id="CHEBI:29105"/>
        <label>2</label>
    </ligand>
</feature>
<dbReference type="InterPro" id="IPR011059">
    <property type="entry name" value="Metal-dep_hydrolase_composite"/>
</dbReference>
<dbReference type="NCBIfam" id="NF006839">
    <property type="entry name" value="PRK09357.1-4"/>
    <property type="match status" value="1"/>
</dbReference>
<dbReference type="SUPFAM" id="SSF51556">
    <property type="entry name" value="Metallo-dependent hydrolases"/>
    <property type="match status" value="1"/>
</dbReference>
<dbReference type="InterPro" id="IPR032466">
    <property type="entry name" value="Metal_Hydrolase"/>
</dbReference>
<dbReference type="GO" id="GO:0004038">
    <property type="term" value="F:allantoinase activity"/>
    <property type="evidence" value="ECO:0007669"/>
    <property type="project" value="TreeGrafter"/>
</dbReference>
<keyword evidence="4 6" id="KW-0378">Hydrolase</keyword>
<organism evidence="8 9">
    <name type="scientific">Candidatus Lachnoclostridium pullistercoris</name>
    <dbReference type="NCBI Taxonomy" id="2838632"/>
    <lineage>
        <taxon>Bacteria</taxon>
        <taxon>Bacillati</taxon>
        <taxon>Bacillota</taxon>
        <taxon>Clostridia</taxon>
        <taxon>Lachnospirales</taxon>
        <taxon>Lachnospiraceae</taxon>
    </lineage>
</organism>
<reference evidence="8" key="1">
    <citation type="journal article" date="2021" name="PeerJ">
        <title>Extensive microbial diversity within the chicken gut microbiome revealed by metagenomics and culture.</title>
        <authorList>
            <person name="Gilroy R."/>
            <person name="Ravi A."/>
            <person name="Getino M."/>
            <person name="Pursley I."/>
            <person name="Horton D.L."/>
            <person name="Alikhan N.F."/>
            <person name="Baker D."/>
            <person name="Gharbi K."/>
            <person name="Hall N."/>
            <person name="Watson M."/>
            <person name="Adriaenssens E.M."/>
            <person name="Foster-Nyarko E."/>
            <person name="Jarju S."/>
            <person name="Secka A."/>
            <person name="Antonio M."/>
            <person name="Oren A."/>
            <person name="Chaudhuri R.R."/>
            <person name="La Ragione R."/>
            <person name="Hildebrand F."/>
            <person name="Pallen M.J."/>
        </authorList>
    </citation>
    <scope>NUCLEOTIDE SEQUENCE</scope>
    <source>
        <strain evidence="8">CHK183-5548</strain>
    </source>
</reference>
<dbReference type="EMBL" id="DWWL01000046">
    <property type="protein sequence ID" value="HJC47859.1"/>
    <property type="molecule type" value="Genomic_DNA"/>
</dbReference>
<dbReference type="GO" id="GO:0005737">
    <property type="term" value="C:cytoplasm"/>
    <property type="evidence" value="ECO:0007669"/>
    <property type="project" value="TreeGrafter"/>
</dbReference>
<dbReference type="Pfam" id="PF12890">
    <property type="entry name" value="DHOase"/>
    <property type="match status" value="1"/>
</dbReference>
<evidence type="ECO:0000256" key="6">
    <source>
        <dbReference type="HAMAP-Rule" id="MF_00220"/>
    </source>
</evidence>
<dbReference type="EC" id="3.5.2.3" evidence="6"/>
<sequence>MILIKGCKAVDPKTGTERIADVLVRDGKIAMIKKRIEAETVKGAENQPSGGENGTEELRVIHGAGLTLAPGLIDVHVHFRDPGLTYKEDIQTGAAAAKKGGYTTVVTMANTKPAADSPETVKYILEEGKKTGIHVLPAAAVTVGLKGEELTDMEALAEAGAVGFTDDGIPLMNGQLVMEAMEKAAGLDMPLSFHEEDPSFIRNNGINHGAVSEKLGIYGSPAVAEDSLVARDCMIALHTGAAVNIQHISSARSVAMVRAAKKMGADVWAEVTPHHFTLTEDAVLEYGTFAKMNPPLRTEADRRALIEGLKDGTIDMIATDHAPHSAEEKARPLTEAPSGIIGLETALALGITELVRTGELTIAQLMEKMSFNPACLYRLEKGWLTEGEDADLVLFDENEEWTVGDYASKASNSPFTGWKLYGKVKYTICGGEIVYEDKSADD</sequence>
<evidence type="ECO:0000313" key="9">
    <source>
        <dbReference type="Proteomes" id="UP000823883"/>
    </source>
</evidence>